<dbReference type="Proteomes" id="UP000789831">
    <property type="component" value="Unassembled WGS sequence"/>
</dbReference>
<reference evidence="2" key="1">
    <citation type="submission" date="2021-06" db="EMBL/GenBank/DDBJ databases">
        <authorList>
            <person name="Kallberg Y."/>
            <person name="Tangrot J."/>
            <person name="Rosling A."/>
        </authorList>
    </citation>
    <scope>NUCLEOTIDE SEQUENCE</scope>
    <source>
        <strain evidence="2">MT106</strain>
    </source>
</reference>
<dbReference type="AlphaFoldDB" id="A0A9N9GTR0"/>
<dbReference type="EMBL" id="CAJVPL010003476">
    <property type="protein sequence ID" value="CAG8633472.1"/>
    <property type="molecule type" value="Genomic_DNA"/>
</dbReference>
<organism evidence="2 3">
    <name type="scientific">Ambispora gerdemannii</name>
    <dbReference type="NCBI Taxonomy" id="144530"/>
    <lineage>
        <taxon>Eukaryota</taxon>
        <taxon>Fungi</taxon>
        <taxon>Fungi incertae sedis</taxon>
        <taxon>Mucoromycota</taxon>
        <taxon>Glomeromycotina</taxon>
        <taxon>Glomeromycetes</taxon>
        <taxon>Archaeosporales</taxon>
        <taxon>Ambisporaceae</taxon>
        <taxon>Ambispora</taxon>
    </lineage>
</organism>
<keyword evidence="3" id="KW-1185">Reference proteome</keyword>
<comment type="caution">
    <text evidence="2">The sequence shown here is derived from an EMBL/GenBank/DDBJ whole genome shotgun (WGS) entry which is preliminary data.</text>
</comment>
<accession>A0A9N9GTR0</accession>
<feature type="region of interest" description="Disordered" evidence="1">
    <location>
        <begin position="37"/>
        <end position="67"/>
    </location>
</feature>
<name>A0A9N9GTR0_9GLOM</name>
<feature type="non-terminal residue" evidence="2">
    <location>
        <position position="1"/>
    </location>
</feature>
<protein>
    <submittedName>
        <fullName evidence="2">12295_t:CDS:1</fullName>
    </submittedName>
</protein>
<gene>
    <name evidence="2" type="ORF">AGERDE_LOCUS10636</name>
</gene>
<evidence type="ECO:0000313" key="2">
    <source>
        <dbReference type="EMBL" id="CAG8633472.1"/>
    </source>
</evidence>
<evidence type="ECO:0000313" key="3">
    <source>
        <dbReference type="Proteomes" id="UP000789831"/>
    </source>
</evidence>
<proteinExistence type="predicted"/>
<evidence type="ECO:0000256" key="1">
    <source>
        <dbReference type="SAM" id="MobiDB-lite"/>
    </source>
</evidence>
<sequence length="67" mass="7931">LTIGVSTNLAIFVNRVHCLEMNSDEYFDMEIKRRVSHMQTERRKSVSSLRKTNIKYRLESPRSTTKK</sequence>